<dbReference type="AlphaFoldDB" id="A0AA88IWW4"/>
<evidence type="ECO:0000256" key="1">
    <source>
        <dbReference type="SAM" id="MobiDB-lite"/>
    </source>
</evidence>
<dbReference type="Proteomes" id="UP001187192">
    <property type="component" value="Unassembled WGS sequence"/>
</dbReference>
<evidence type="ECO:0000313" key="3">
    <source>
        <dbReference type="Proteomes" id="UP001187192"/>
    </source>
</evidence>
<name>A0AA88IWW4_FICCA</name>
<dbReference type="EMBL" id="BTGU01000069">
    <property type="protein sequence ID" value="GMN57334.1"/>
    <property type="molecule type" value="Genomic_DNA"/>
</dbReference>
<comment type="caution">
    <text evidence="2">The sequence shown here is derived from an EMBL/GenBank/DDBJ whole genome shotgun (WGS) entry which is preliminary data.</text>
</comment>
<keyword evidence="3" id="KW-1185">Reference proteome</keyword>
<evidence type="ECO:0000313" key="2">
    <source>
        <dbReference type="EMBL" id="GMN57334.1"/>
    </source>
</evidence>
<feature type="compositionally biased region" description="Gly residues" evidence="1">
    <location>
        <begin position="38"/>
        <end position="53"/>
    </location>
</feature>
<organism evidence="2 3">
    <name type="scientific">Ficus carica</name>
    <name type="common">Common fig</name>
    <dbReference type="NCBI Taxonomy" id="3494"/>
    <lineage>
        <taxon>Eukaryota</taxon>
        <taxon>Viridiplantae</taxon>
        <taxon>Streptophyta</taxon>
        <taxon>Embryophyta</taxon>
        <taxon>Tracheophyta</taxon>
        <taxon>Spermatophyta</taxon>
        <taxon>Magnoliopsida</taxon>
        <taxon>eudicotyledons</taxon>
        <taxon>Gunneridae</taxon>
        <taxon>Pentapetalae</taxon>
        <taxon>rosids</taxon>
        <taxon>fabids</taxon>
        <taxon>Rosales</taxon>
        <taxon>Moraceae</taxon>
        <taxon>Ficeae</taxon>
        <taxon>Ficus</taxon>
    </lineage>
</organism>
<reference evidence="2" key="1">
    <citation type="submission" date="2023-07" db="EMBL/GenBank/DDBJ databases">
        <title>draft genome sequence of fig (Ficus carica).</title>
        <authorList>
            <person name="Takahashi T."/>
            <person name="Nishimura K."/>
        </authorList>
    </citation>
    <scope>NUCLEOTIDE SEQUENCE</scope>
</reference>
<sequence length="94" mass="10026">MRAGGSGGTTQIWVRAGGVVRGRGRKGGREGKREKAPGVGGRHCIGAGGGDGSGATQIWIRAGGVARRRGREGEREREREREREGGYFSLFMKN</sequence>
<feature type="region of interest" description="Disordered" evidence="1">
    <location>
        <begin position="19"/>
        <end position="94"/>
    </location>
</feature>
<gene>
    <name evidence="2" type="ORF">TIFTF001_026442</name>
</gene>
<feature type="compositionally biased region" description="Basic and acidic residues" evidence="1">
    <location>
        <begin position="27"/>
        <end position="36"/>
    </location>
</feature>
<proteinExistence type="predicted"/>
<accession>A0AA88IWW4</accession>
<protein>
    <submittedName>
        <fullName evidence="2">Uncharacterized protein</fullName>
    </submittedName>
</protein>
<feature type="compositionally biased region" description="Basic and acidic residues" evidence="1">
    <location>
        <begin position="71"/>
        <end position="85"/>
    </location>
</feature>